<organism evidence="1 2">
    <name type="scientific">Vitis vinifera</name>
    <name type="common">Grape</name>
    <dbReference type="NCBI Taxonomy" id="29760"/>
    <lineage>
        <taxon>Eukaryota</taxon>
        <taxon>Viridiplantae</taxon>
        <taxon>Streptophyta</taxon>
        <taxon>Embryophyta</taxon>
        <taxon>Tracheophyta</taxon>
        <taxon>Spermatophyta</taxon>
        <taxon>Magnoliopsida</taxon>
        <taxon>eudicotyledons</taxon>
        <taxon>Gunneridae</taxon>
        <taxon>Pentapetalae</taxon>
        <taxon>rosids</taxon>
        <taxon>Vitales</taxon>
        <taxon>Vitaceae</taxon>
        <taxon>Viteae</taxon>
        <taxon>Vitis</taxon>
    </lineage>
</organism>
<name>A0A438F600_VITVI</name>
<dbReference type="EMBL" id="QGNW01001118">
    <property type="protein sequence ID" value="RVW55326.1"/>
    <property type="molecule type" value="Genomic_DNA"/>
</dbReference>
<evidence type="ECO:0000313" key="2">
    <source>
        <dbReference type="Proteomes" id="UP000288805"/>
    </source>
</evidence>
<dbReference type="AlphaFoldDB" id="A0A438F600"/>
<protein>
    <submittedName>
        <fullName evidence="1">Uncharacterized protein</fullName>
    </submittedName>
</protein>
<sequence>MMRIFGCFICNSSHWVKDCLKKKLNALMVGDDDSEPKALSQWDKPQLCCHYRGNRVSLKLSKDDNKLKAILLYAWIEQGSKDEQIIEGKNALYHAGREGIEERAVYLCGCLKGNQTRLGGGVPLSDVSTRVGGIEEATNRVIGYRLDLAFMSTK</sequence>
<proteinExistence type="predicted"/>
<comment type="caution">
    <text evidence="1">The sequence shown here is derived from an EMBL/GenBank/DDBJ whole genome shotgun (WGS) entry which is preliminary data.</text>
</comment>
<gene>
    <name evidence="1" type="ORF">CK203_089066</name>
</gene>
<accession>A0A438F600</accession>
<evidence type="ECO:0000313" key="1">
    <source>
        <dbReference type="EMBL" id="RVW55326.1"/>
    </source>
</evidence>
<dbReference type="Proteomes" id="UP000288805">
    <property type="component" value="Unassembled WGS sequence"/>
</dbReference>
<reference evidence="1 2" key="1">
    <citation type="journal article" date="2018" name="PLoS Genet.">
        <title>Population sequencing reveals clonal diversity and ancestral inbreeding in the grapevine cultivar Chardonnay.</title>
        <authorList>
            <person name="Roach M.J."/>
            <person name="Johnson D.L."/>
            <person name="Bohlmann J."/>
            <person name="van Vuuren H.J."/>
            <person name="Jones S.J."/>
            <person name="Pretorius I.S."/>
            <person name="Schmidt S.A."/>
            <person name="Borneman A.R."/>
        </authorList>
    </citation>
    <scope>NUCLEOTIDE SEQUENCE [LARGE SCALE GENOMIC DNA]</scope>
    <source>
        <strain evidence="2">cv. Chardonnay</strain>
        <tissue evidence="1">Leaf</tissue>
    </source>
</reference>